<evidence type="ECO:0008006" key="3">
    <source>
        <dbReference type="Google" id="ProtNLM"/>
    </source>
</evidence>
<reference evidence="2" key="1">
    <citation type="submission" date="2017-09" db="EMBL/GenBank/DDBJ databases">
        <authorList>
            <person name="Varghese N."/>
            <person name="Submissions S."/>
        </authorList>
    </citation>
    <scope>NUCLEOTIDE SEQUENCE [LARGE SCALE GENOMIC DNA]</scope>
    <source>
        <strain evidence="2">JKS000234</strain>
    </source>
</reference>
<organism evidence="1 2">
    <name type="scientific">Candidatus Pantoea floridensis</name>
    <dbReference type="NCBI Taxonomy" id="1938870"/>
    <lineage>
        <taxon>Bacteria</taxon>
        <taxon>Pseudomonadati</taxon>
        <taxon>Pseudomonadota</taxon>
        <taxon>Gammaproteobacteria</taxon>
        <taxon>Enterobacterales</taxon>
        <taxon>Erwiniaceae</taxon>
        <taxon>Pantoea</taxon>
    </lineage>
</organism>
<dbReference type="AlphaFoldDB" id="A0A286BZZ8"/>
<proteinExistence type="predicted"/>
<dbReference type="SUPFAM" id="SSF158682">
    <property type="entry name" value="TerB-like"/>
    <property type="match status" value="1"/>
</dbReference>
<sequence>MSTEITVNELIARIKVMYLAVFANGEFDEQLKETLNNEFEELSLCDDARFMSRKLAQRIKAEFERDFHGTIDQIFISLEPLSARPECGHLLLMLYLSMVERDSEMTDAEEVLGMELAETLNLDIDYYLTNRTD</sequence>
<name>A0A286BZZ8_9GAMM</name>
<dbReference type="Proteomes" id="UP000219271">
    <property type="component" value="Unassembled WGS sequence"/>
</dbReference>
<gene>
    <name evidence="1" type="ORF">SAMN06273570_4169</name>
</gene>
<protein>
    <recommendedName>
        <fullName evidence="3">Tellurite resistance protein TerB</fullName>
    </recommendedName>
</protein>
<evidence type="ECO:0000313" key="2">
    <source>
        <dbReference type="Proteomes" id="UP000219271"/>
    </source>
</evidence>
<accession>A0A286BZZ8</accession>
<dbReference type="InterPro" id="IPR029024">
    <property type="entry name" value="TerB-like"/>
</dbReference>
<dbReference type="EMBL" id="OCMY01000001">
    <property type="protein sequence ID" value="SOD39715.1"/>
    <property type="molecule type" value="Genomic_DNA"/>
</dbReference>
<keyword evidence="2" id="KW-1185">Reference proteome</keyword>
<evidence type="ECO:0000313" key="1">
    <source>
        <dbReference type="EMBL" id="SOD39715.1"/>
    </source>
</evidence>